<dbReference type="AlphaFoldDB" id="A0A402BBR6"/>
<keyword evidence="3" id="KW-0479">Metal-binding</keyword>
<evidence type="ECO:0000313" key="11">
    <source>
        <dbReference type="Proteomes" id="UP000287171"/>
    </source>
</evidence>
<keyword evidence="5" id="KW-0720">Serine protease</keyword>
<feature type="domain" description="Peptidase S53" evidence="9">
    <location>
        <begin position="223"/>
        <end position="582"/>
    </location>
</feature>
<name>A0A402BBR6_9CHLR</name>
<dbReference type="SUPFAM" id="SSF54897">
    <property type="entry name" value="Protease propeptides/inhibitors"/>
    <property type="match status" value="1"/>
</dbReference>
<evidence type="ECO:0000313" key="10">
    <source>
        <dbReference type="EMBL" id="GCE28779.1"/>
    </source>
</evidence>
<dbReference type="InterPro" id="IPR050819">
    <property type="entry name" value="Tripeptidyl-peptidase_I"/>
</dbReference>
<organism evidence="10 11">
    <name type="scientific">Dictyobacter alpinus</name>
    <dbReference type="NCBI Taxonomy" id="2014873"/>
    <lineage>
        <taxon>Bacteria</taxon>
        <taxon>Bacillati</taxon>
        <taxon>Chloroflexota</taxon>
        <taxon>Ktedonobacteria</taxon>
        <taxon>Ktedonobacterales</taxon>
        <taxon>Dictyobacteraceae</taxon>
        <taxon>Dictyobacter</taxon>
    </lineage>
</organism>
<dbReference type="Proteomes" id="UP000287171">
    <property type="component" value="Unassembled WGS sequence"/>
</dbReference>
<feature type="transmembrane region" description="Helical" evidence="8">
    <location>
        <begin position="20"/>
        <end position="44"/>
    </location>
</feature>
<evidence type="ECO:0000256" key="8">
    <source>
        <dbReference type="SAM" id="Phobius"/>
    </source>
</evidence>
<evidence type="ECO:0000256" key="2">
    <source>
        <dbReference type="ARBA" id="ARBA00022670"/>
    </source>
</evidence>
<dbReference type="GO" id="GO:0046872">
    <property type="term" value="F:metal ion binding"/>
    <property type="evidence" value="ECO:0007669"/>
    <property type="project" value="UniProtKB-KW"/>
</dbReference>
<dbReference type="CDD" id="cd11377">
    <property type="entry name" value="Pro-peptidase_S53"/>
    <property type="match status" value="1"/>
</dbReference>
<evidence type="ECO:0000256" key="6">
    <source>
        <dbReference type="ARBA" id="ARBA00022837"/>
    </source>
</evidence>
<evidence type="ECO:0000256" key="1">
    <source>
        <dbReference type="ARBA" id="ARBA00001913"/>
    </source>
</evidence>
<proteinExistence type="predicted"/>
<keyword evidence="8" id="KW-1133">Transmembrane helix</keyword>
<comment type="caution">
    <text evidence="10">The sequence shown here is derived from an EMBL/GenBank/DDBJ whole genome shotgun (WGS) entry which is preliminary data.</text>
</comment>
<dbReference type="CDD" id="cd04056">
    <property type="entry name" value="Peptidases_S53"/>
    <property type="match status" value="1"/>
</dbReference>
<dbReference type="GO" id="GO:0004252">
    <property type="term" value="F:serine-type endopeptidase activity"/>
    <property type="evidence" value="ECO:0007669"/>
    <property type="project" value="InterPro"/>
</dbReference>
<evidence type="ECO:0000256" key="7">
    <source>
        <dbReference type="ARBA" id="ARBA00023145"/>
    </source>
</evidence>
<dbReference type="InterPro" id="IPR030400">
    <property type="entry name" value="Sedolisin_dom"/>
</dbReference>
<dbReference type="Pfam" id="PF09286">
    <property type="entry name" value="Pro-kuma_activ"/>
    <property type="match status" value="1"/>
</dbReference>
<keyword evidence="8" id="KW-0472">Membrane</keyword>
<dbReference type="PROSITE" id="PS51695">
    <property type="entry name" value="SEDOLISIN"/>
    <property type="match status" value="1"/>
</dbReference>
<keyword evidence="2" id="KW-0645">Protease</keyword>
<gene>
    <name evidence="10" type="ORF">KDA_42630</name>
</gene>
<evidence type="ECO:0000256" key="3">
    <source>
        <dbReference type="ARBA" id="ARBA00022723"/>
    </source>
</evidence>
<evidence type="ECO:0000256" key="4">
    <source>
        <dbReference type="ARBA" id="ARBA00022801"/>
    </source>
</evidence>
<dbReference type="GO" id="GO:0006508">
    <property type="term" value="P:proteolysis"/>
    <property type="evidence" value="ECO:0007669"/>
    <property type="project" value="UniProtKB-KW"/>
</dbReference>
<dbReference type="PANTHER" id="PTHR14218">
    <property type="entry name" value="PROTEASE S8 TRIPEPTIDYL PEPTIDASE I CLN2"/>
    <property type="match status" value="1"/>
</dbReference>
<dbReference type="InterPro" id="IPR036852">
    <property type="entry name" value="Peptidase_S8/S53_dom_sf"/>
</dbReference>
<evidence type="ECO:0000259" key="9">
    <source>
        <dbReference type="PROSITE" id="PS51695"/>
    </source>
</evidence>
<reference evidence="11" key="1">
    <citation type="submission" date="2018-12" db="EMBL/GenBank/DDBJ databases">
        <title>Tengunoibacter tsumagoiensis gen. nov., sp. nov., Dictyobacter kobayashii sp. nov., D. alpinus sp. nov., and D. joshuensis sp. nov. and description of Dictyobacteraceae fam. nov. within the order Ktedonobacterales isolated from Tengu-no-mugimeshi.</title>
        <authorList>
            <person name="Wang C.M."/>
            <person name="Zheng Y."/>
            <person name="Sakai Y."/>
            <person name="Toyoda A."/>
            <person name="Minakuchi Y."/>
            <person name="Abe K."/>
            <person name="Yokota A."/>
            <person name="Yabe S."/>
        </authorList>
    </citation>
    <scope>NUCLEOTIDE SEQUENCE [LARGE SCALE GENOMIC DNA]</scope>
    <source>
        <strain evidence="11">Uno16</strain>
    </source>
</reference>
<dbReference type="PANTHER" id="PTHR14218:SF15">
    <property type="entry name" value="TRIPEPTIDYL-PEPTIDASE 1"/>
    <property type="match status" value="1"/>
</dbReference>
<dbReference type="GO" id="GO:0008240">
    <property type="term" value="F:tripeptidyl-peptidase activity"/>
    <property type="evidence" value="ECO:0007669"/>
    <property type="project" value="TreeGrafter"/>
</dbReference>
<keyword evidence="11" id="KW-1185">Reference proteome</keyword>
<comment type="cofactor">
    <cofactor evidence="1">
        <name>Ca(2+)</name>
        <dbReference type="ChEBI" id="CHEBI:29108"/>
    </cofactor>
</comment>
<dbReference type="EMBL" id="BIFT01000001">
    <property type="protein sequence ID" value="GCE28779.1"/>
    <property type="molecule type" value="Genomic_DNA"/>
</dbReference>
<evidence type="ECO:0000256" key="5">
    <source>
        <dbReference type="ARBA" id="ARBA00022825"/>
    </source>
</evidence>
<dbReference type="InterPro" id="IPR015366">
    <property type="entry name" value="S53_propep"/>
</dbReference>
<keyword evidence="4" id="KW-0378">Hydrolase</keyword>
<keyword evidence="7" id="KW-0865">Zymogen</keyword>
<sequence length="722" mass="76629">MEVALKREGQHNRCVRSPWLVMSLLFVLMTAKLLTSVSSTSAMLARSQPQAVKLAGHIAPLLDNLPVVGKLAGTIRLEHLQIYLKLRNQLELDALLVAQENLAAPEYHRYLSPLVFKNIFGPAQETVDKVSAYLKSCGFQVTAVAPNNLSISVSATVATIEKAFALTLNYYHLRGGLVYAPSTNPSVPATVAPDIQCIIGLDTVERFYQQKKSLQAGMGVVHGYTPGELRNAYNVSPLLNIGVNGHGQTIGLFELDGYNPADIDLFRKTYKLGPGKYSNVLVDGATNTPGVHALDVEKDMEMVSAIAPGAAQKVYIAPDTTTGVYDLYNQIVTEDTTSVITVGWGDCEAASGASTLNALNNILKQGAIQGQAFFAASGNAGAYGCGDNNLNVSTPVDSPYVIGVGGTSLSTGRNGSYTGEAAWSNPSPAPHVQGHGAGGGGGISAYFKRPSYQAGPYLKSTYRLIPDVSANADPATGDRIYCSVPAAGCSGWMVEGGTNAAAPLWAAIAADINQYLSDRHKPTLGRVNSDLYLLYTIPQPYVPFHDIITGTNLYYTASAGYDPTTGLGSPNAWNIARDLAVVIPLAILCRASDLDPTPHVAVLCRSASTNTVAVEMVVNLDGSAVLTSLPGDGLPNVDTQLPKGTIDNVSLDALLTQIGDVTTIPAHYCLKPISFGTITTITYHGQTSNDLSCLTSADQEDHHKLWHVVDDILSQYVQHAHT</sequence>
<dbReference type="SUPFAM" id="SSF52743">
    <property type="entry name" value="Subtilisin-like"/>
    <property type="match status" value="1"/>
</dbReference>
<dbReference type="SMART" id="SM00944">
    <property type="entry name" value="Pro-kuma_activ"/>
    <property type="match status" value="1"/>
</dbReference>
<keyword evidence="8" id="KW-0812">Transmembrane</keyword>
<accession>A0A402BBR6</accession>
<protein>
    <recommendedName>
        <fullName evidence="9">Peptidase S53 domain-containing protein</fullName>
    </recommendedName>
</protein>
<dbReference type="Gene3D" id="3.40.50.200">
    <property type="entry name" value="Peptidase S8/S53 domain"/>
    <property type="match status" value="1"/>
</dbReference>
<keyword evidence="6" id="KW-0106">Calcium</keyword>